<keyword evidence="3" id="KW-1185">Reference proteome</keyword>
<evidence type="ECO:0000313" key="2">
    <source>
        <dbReference type="EMBL" id="GMF40231.1"/>
    </source>
</evidence>
<name>A0A9W6XKF2_9STRA</name>
<protein>
    <submittedName>
        <fullName evidence="2">Unnamed protein product</fullName>
    </submittedName>
</protein>
<keyword evidence="1" id="KW-0812">Transmembrane</keyword>
<comment type="caution">
    <text evidence="2">The sequence shown here is derived from an EMBL/GenBank/DDBJ whole genome shotgun (WGS) entry which is preliminary data.</text>
</comment>
<evidence type="ECO:0000256" key="1">
    <source>
        <dbReference type="SAM" id="Phobius"/>
    </source>
</evidence>
<reference evidence="2" key="1">
    <citation type="submission" date="2023-04" db="EMBL/GenBank/DDBJ databases">
        <title>Phytophthora fragariaefolia NBRC 109709.</title>
        <authorList>
            <person name="Ichikawa N."/>
            <person name="Sato H."/>
            <person name="Tonouchi N."/>
        </authorList>
    </citation>
    <scope>NUCLEOTIDE SEQUENCE</scope>
    <source>
        <strain evidence="2">NBRC 109709</strain>
    </source>
</reference>
<keyword evidence="1" id="KW-0472">Membrane</keyword>
<feature type="transmembrane region" description="Helical" evidence="1">
    <location>
        <begin position="159"/>
        <end position="177"/>
    </location>
</feature>
<dbReference type="EMBL" id="BSXT01001232">
    <property type="protein sequence ID" value="GMF40231.1"/>
    <property type="molecule type" value="Genomic_DNA"/>
</dbReference>
<accession>A0A9W6XKF2</accession>
<organism evidence="2 3">
    <name type="scientific">Phytophthora fragariaefolia</name>
    <dbReference type="NCBI Taxonomy" id="1490495"/>
    <lineage>
        <taxon>Eukaryota</taxon>
        <taxon>Sar</taxon>
        <taxon>Stramenopiles</taxon>
        <taxon>Oomycota</taxon>
        <taxon>Peronosporomycetes</taxon>
        <taxon>Peronosporales</taxon>
        <taxon>Peronosporaceae</taxon>
        <taxon>Phytophthora</taxon>
    </lineage>
</organism>
<dbReference type="SUPFAM" id="SSF52058">
    <property type="entry name" value="L domain-like"/>
    <property type="match status" value="1"/>
</dbReference>
<dbReference type="Gene3D" id="3.80.10.10">
    <property type="entry name" value="Ribonuclease Inhibitor"/>
    <property type="match status" value="1"/>
</dbReference>
<dbReference type="InterPro" id="IPR032675">
    <property type="entry name" value="LRR_dom_sf"/>
</dbReference>
<feature type="transmembrane region" description="Helical" evidence="1">
    <location>
        <begin position="78"/>
        <end position="101"/>
    </location>
</feature>
<sequence>MQSGSDTRSYALLRTTSRSIRIVVVVVDTLIAIGTAIILPSAIFLPYALKFDYKNVSFPDSLLYGDTTFLNLVLENRVFFFLSWSNALIKAVPHLSAFLCLRSIATILKSANRPDSTAAKLDARLAAPTVRTSSIGLRTIRALSRATTRVHNSRRLHRIVFPMAFAITGGVVLILHLKAHYTAVNENTGPIEDMCLQQMHPWLASNFSCAILNYNCFRADELSPRPDSLSWLERGVLRRITFMHCPALVVPSVIREFSSLMGIEIWNSTLLKWGKEAAVSAPLHQNMLFIIFVFVNMTGIPAGILTPPLPELLTDLEFIHTNLTAITEDVTNPWSGVRIVYIEHSHLDIFPSVLMHLPVLSELSLINNKIETMPRDALLTAAATYYYDLSLSRNPLRELPDARTDNFHISYLSLEFTQLTDLPAWVDTVVWESVSLGGSPLCDGGDDTKVLLFACCGKGDQDWDPLGPERYPIHLMQPFRLLSS</sequence>
<gene>
    <name evidence="2" type="ORF">Pfra01_001226300</name>
</gene>
<feature type="transmembrane region" description="Helical" evidence="1">
    <location>
        <begin position="20"/>
        <end position="49"/>
    </location>
</feature>
<dbReference type="AlphaFoldDB" id="A0A9W6XKF2"/>
<evidence type="ECO:0000313" key="3">
    <source>
        <dbReference type="Proteomes" id="UP001165121"/>
    </source>
</evidence>
<keyword evidence="1" id="KW-1133">Transmembrane helix</keyword>
<dbReference type="OrthoDB" id="70344at2759"/>
<dbReference type="Proteomes" id="UP001165121">
    <property type="component" value="Unassembled WGS sequence"/>
</dbReference>
<proteinExistence type="predicted"/>